<organism evidence="2 5">
    <name type="scientific">Phascolarctobacterium faecium</name>
    <dbReference type="NCBI Taxonomy" id="33025"/>
    <lineage>
        <taxon>Bacteria</taxon>
        <taxon>Bacillati</taxon>
        <taxon>Bacillota</taxon>
        <taxon>Negativicutes</taxon>
        <taxon>Acidaminococcales</taxon>
        <taxon>Acidaminococcaceae</taxon>
        <taxon>Phascolarctobacterium</taxon>
    </lineage>
</organism>
<dbReference type="EMBL" id="WNBW01000005">
    <property type="protein sequence ID" value="MTU04228.1"/>
    <property type="molecule type" value="Genomic_DNA"/>
</dbReference>
<keyword evidence="4" id="KW-1185">Reference proteome</keyword>
<gene>
    <name evidence="2" type="ORF">GMD11_07795</name>
    <name evidence="3" type="ORF">GMD18_07450</name>
</gene>
<proteinExistence type="predicted"/>
<reference evidence="4 5" key="1">
    <citation type="journal article" date="2019" name="Nat. Med.">
        <title>A library of human gut bacterial isolates paired with longitudinal multiomics data enables mechanistic microbiome research.</title>
        <authorList>
            <person name="Poyet M."/>
            <person name="Groussin M."/>
            <person name="Gibbons S.M."/>
            <person name="Avila-Pacheco J."/>
            <person name="Jiang X."/>
            <person name="Kearney S.M."/>
            <person name="Perrotta A.R."/>
            <person name="Berdy B."/>
            <person name="Zhao S."/>
            <person name="Lieberman T.D."/>
            <person name="Swanson P.K."/>
            <person name="Smith M."/>
            <person name="Roesemann S."/>
            <person name="Alexander J.E."/>
            <person name="Rich S.A."/>
            <person name="Livny J."/>
            <person name="Vlamakis H."/>
            <person name="Clish C."/>
            <person name="Bullock K."/>
            <person name="Deik A."/>
            <person name="Scott J."/>
            <person name="Pierce K.A."/>
            <person name="Xavier R.J."/>
            <person name="Alm E.J."/>
        </authorList>
    </citation>
    <scope>NUCLEOTIDE SEQUENCE [LARGE SCALE GENOMIC DNA]</scope>
    <source>
        <strain evidence="2 5">BIOML-A13</strain>
        <strain evidence="3 4">BIOML-A3</strain>
    </source>
</reference>
<dbReference type="EMBL" id="WNBM01000005">
    <property type="protein sequence ID" value="MTT76164.1"/>
    <property type="molecule type" value="Genomic_DNA"/>
</dbReference>
<dbReference type="InterPro" id="IPR016195">
    <property type="entry name" value="Pol/histidinol_Pase-like"/>
</dbReference>
<evidence type="ECO:0000313" key="4">
    <source>
        <dbReference type="Proteomes" id="UP000443070"/>
    </source>
</evidence>
<dbReference type="OrthoDB" id="9791620at2"/>
<dbReference type="Proteomes" id="UP000484547">
    <property type="component" value="Unassembled WGS sequence"/>
</dbReference>
<dbReference type="Pfam" id="PF02811">
    <property type="entry name" value="PHP"/>
    <property type="match status" value="1"/>
</dbReference>
<dbReference type="RefSeq" id="WP_155164076.1">
    <property type="nucleotide sequence ID" value="NZ_WNBG01000005.1"/>
</dbReference>
<dbReference type="SMART" id="SM00481">
    <property type="entry name" value="POLIIIAc"/>
    <property type="match status" value="1"/>
</dbReference>
<dbReference type="SUPFAM" id="SSF89550">
    <property type="entry name" value="PHP domain-like"/>
    <property type="match status" value="1"/>
</dbReference>
<dbReference type="InterPro" id="IPR004013">
    <property type="entry name" value="PHP_dom"/>
</dbReference>
<dbReference type="GO" id="GO:0004534">
    <property type="term" value="F:5'-3' RNA exonuclease activity"/>
    <property type="evidence" value="ECO:0007669"/>
    <property type="project" value="TreeGrafter"/>
</dbReference>
<sequence length="256" mass="28686">MKTVIGDFHVHTLLSPCAEIEMTPHHIVMQAAEYGIQLLAVTDHNASANAVAAIQAGERYGIKVFPGMEVECREEAHIVVLFDNLKQLRRWQKIVDFSMRGLKNIPERFGAQFVVDDDDNFVAEEERMLLGPLQLSAQEVVRKVNEIGGLCLAAHIDRPAYSLLVQLGFIPNDMGLQGVEISRNSLAELEQLKLKRLSGNLPYVTNSDAHRMLEFLEGPKNKITIEEATISELKLALAGKDGRSWFPGYFINDLKY</sequence>
<comment type="caution">
    <text evidence="2">The sequence shown here is derived from an EMBL/GenBank/DDBJ whole genome shotgun (WGS) entry which is preliminary data.</text>
</comment>
<evidence type="ECO:0000313" key="5">
    <source>
        <dbReference type="Proteomes" id="UP000484547"/>
    </source>
</evidence>
<feature type="domain" description="Polymerase/histidinol phosphatase N-terminal" evidence="1">
    <location>
        <begin position="6"/>
        <end position="74"/>
    </location>
</feature>
<dbReference type="CDD" id="cd07432">
    <property type="entry name" value="PHP_HisPPase"/>
    <property type="match status" value="1"/>
</dbReference>
<dbReference type="InterPro" id="IPR052018">
    <property type="entry name" value="PHP_domain"/>
</dbReference>
<dbReference type="Gene3D" id="3.20.20.140">
    <property type="entry name" value="Metal-dependent hydrolases"/>
    <property type="match status" value="1"/>
</dbReference>
<dbReference type="GO" id="GO:0035312">
    <property type="term" value="F:5'-3' DNA exonuclease activity"/>
    <property type="evidence" value="ECO:0007669"/>
    <property type="project" value="TreeGrafter"/>
</dbReference>
<dbReference type="PANTHER" id="PTHR42924">
    <property type="entry name" value="EXONUCLEASE"/>
    <property type="match status" value="1"/>
</dbReference>
<protein>
    <submittedName>
        <fullName evidence="2">PHP domain-containing protein</fullName>
    </submittedName>
</protein>
<evidence type="ECO:0000313" key="2">
    <source>
        <dbReference type="EMBL" id="MTT76164.1"/>
    </source>
</evidence>
<dbReference type="PANTHER" id="PTHR42924:SF3">
    <property type="entry name" value="POLYMERASE_HISTIDINOL PHOSPHATASE N-TERMINAL DOMAIN-CONTAINING PROTEIN"/>
    <property type="match status" value="1"/>
</dbReference>
<name>A0A7X2XG96_9FIRM</name>
<dbReference type="Proteomes" id="UP000443070">
    <property type="component" value="Unassembled WGS sequence"/>
</dbReference>
<dbReference type="AlphaFoldDB" id="A0A7X2XG96"/>
<accession>A0A7X2XG96</accession>
<evidence type="ECO:0000313" key="3">
    <source>
        <dbReference type="EMBL" id="MTU04228.1"/>
    </source>
</evidence>
<dbReference type="InterPro" id="IPR003141">
    <property type="entry name" value="Pol/His_phosphatase_N"/>
</dbReference>
<evidence type="ECO:0000259" key="1">
    <source>
        <dbReference type="SMART" id="SM00481"/>
    </source>
</evidence>